<evidence type="ECO:0000256" key="1">
    <source>
        <dbReference type="ARBA" id="ARBA00022737"/>
    </source>
</evidence>
<dbReference type="SMART" id="SM00248">
    <property type="entry name" value="ANK"/>
    <property type="match status" value="6"/>
</dbReference>
<dbReference type="PANTHER" id="PTHR24126">
    <property type="entry name" value="ANKYRIN REPEAT, PH AND SEC7 DOMAIN CONTAINING PROTEIN SECG-RELATED"/>
    <property type="match status" value="1"/>
</dbReference>
<dbReference type="EMBL" id="JBJJXI010000100">
    <property type="protein sequence ID" value="KAL3393230.1"/>
    <property type="molecule type" value="Genomic_DNA"/>
</dbReference>
<reference evidence="4 5" key="1">
    <citation type="journal article" date="2024" name="bioRxiv">
        <title>A reference genome for Trichogramma kaykai: A tiny desert-dwelling parasitoid wasp with competing sex-ratio distorters.</title>
        <authorList>
            <person name="Culotta J."/>
            <person name="Lindsey A.R."/>
        </authorList>
    </citation>
    <scope>NUCLEOTIDE SEQUENCE [LARGE SCALE GENOMIC DNA]</scope>
    <source>
        <strain evidence="4 5">KSX58</strain>
    </source>
</reference>
<feature type="repeat" description="ANK" evidence="3">
    <location>
        <begin position="113"/>
        <end position="147"/>
    </location>
</feature>
<dbReference type="PROSITE" id="PS50297">
    <property type="entry name" value="ANK_REP_REGION"/>
    <property type="match status" value="2"/>
</dbReference>
<keyword evidence="1" id="KW-0677">Repeat</keyword>
<accession>A0ABD2WJX8</accession>
<dbReference type="InterPro" id="IPR036770">
    <property type="entry name" value="Ankyrin_rpt-contain_sf"/>
</dbReference>
<keyword evidence="2 3" id="KW-0040">ANK repeat</keyword>
<sequence>MVLCCVYIIAQALGLTRFENEAVKNRKEELVNFVVCSGYRDEPELNEDGKPSSLRRTTALHLADGLELFYIVPVTVDESGYLHFHVACKYGLDDVVKEFLELGQDPNCIVPETRDSPLHLVLNQNFRVKKLMELLLRHGADPNSANKEGLTPLHVICEDFNSGLIKAFFEITDANHLTIQIDAKDKLGRTPLQLAVASLSLDVVDVLLNRGANLNFACKEGLTPLHLICEKCENVQLIKTFFEIIDANHLTIEIDAKDKLGRTPLQLAVVRLFPDIVDVILDHGADLLSFVFPTENYLACDMIMLVGHI</sequence>
<dbReference type="PROSITE" id="PS50088">
    <property type="entry name" value="ANK_REPEAT"/>
    <property type="match status" value="3"/>
</dbReference>
<dbReference type="Proteomes" id="UP001627154">
    <property type="component" value="Unassembled WGS sequence"/>
</dbReference>
<gene>
    <name evidence="4" type="ORF">TKK_012469</name>
</gene>
<dbReference type="Gene3D" id="1.25.40.20">
    <property type="entry name" value="Ankyrin repeat-containing domain"/>
    <property type="match status" value="1"/>
</dbReference>
<evidence type="ECO:0000313" key="5">
    <source>
        <dbReference type="Proteomes" id="UP001627154"/>
    </source>
</evidence>
<feature type="repeat" description="ANK" evidence="3">
    <location>
        <begin position="260"/>
        <end position="287"/>
    </location>
</feature>
<proteinExistence type="predicted"/>
<evidence type="ECO:0000256" key="3">
    <source>
        <dbReference type="PROSITE-ProRule" id="PRU00023"/>
    </source>
</evidence>
<protein>
    <submittedName>
        <fullName evidence="4">Uncharacterized protein</fullName>
    </submittedName>
</protein>
<comment type="caution">
    <text evidence="4">The sequence shown here is derived from an EMBL/GenBank/DDBJ whole genome shotgun (WGS) entry which is preliminary data.</text>
</comment>
<keyword evidence="5" id="KW-1185">Reference proteome</keyword>
<dbReference type="Pfam" id="PF12796">
    <property type="entry name" value="Ank_2"/>
    <property type="match status" value="1"/>
</dbReference>
<evidence type="ECO:0000313" key="4">
    <source>
        <dbReference type="EMBL" id="KAL3393230.1"/>
    </source>
</evidence>
<dbReference type="InterPro" id="IPR002110">
    <property type="entry name" value="Ankyrin_rpt"/>
</dbReference>
<evidence type="ECO:0000256" key="2">
    <source>
        <dbReference type="ARBA" id="ARBA00023043"/>
    </source>
</evidence>
<feature type="repeat" description="ANK" evidence="3">
    <location>
        <begin position="187"/>
        <end position="219"/>
    </location>
</feature>
<name>A0ABD2WJX8_9HYME</name>
<organism evidence="4 5">
    <name type="scientific">Trichogramma kaykai</name>
    <dbReference type="NCBI Taxonomy" id="54128"/>
    <lineage>
        <taxon>Eukaryota</taxon>
        <taxon>Metazoa</taxon>
        <taxon>Ecdysozoa</taxon>
        <taxon>Arthropoda</taxon>
        <taxon>Hexapoda</taxon>
        <taxon>Insecta</taxon>
        <taxon>Pterygota</taxon>
        <taxon>Neoptera</taxon>
        <taxon>Endopterygota</taxon>
        <taxon>Hymenoptera</taxon>
        <taxon>Apocrita</taxon>
        <taxon>Proctotrupomorpha</taxon>
        <taxon>Chalcidoidea</taxon>
        <taxon>Trichogrammatidae</taxon>
        <taxon>Trichogramma</taxon>
    </lineage>
</organism>
<dbReference type="AlphaFoldDB" id="A0ABD2WJX8"/>
<dbReference type="SUPFAM" id="SSF48403">
    <property type="entry name" value="Ankyrin repeat"/>
    <property type="match status" value="1"/>
</dbReference>